<dbReference type="PANTHER" id="PTHR43747:SF1">
    <property type="entry name" value="SLR1998 PROTEIN"/>
    <property type="match status" value="1"/>
</dbReference>
<protein>
    <recommendedName>
        <fullName evidence="2">FAD-binding domain-containing protein</fullName>
    </recommendedName>
</protein>
<evidence type="ECO:0000313" key="1">
    <source>
        <dbReference type="EMBL" id="KKN14221.1"/>
    </source>
</evidence>
<dbReference type="PANTHER" id="PTHR43747">
    <property type="entry name" value="FAD-BINDING PROTEIN"/>
    <property type="match status" value="1"/>
</dbReference>
<dbReference type="AlphaFoldDB" id="A0A0F9QM86"/>
<dbReference type="EMBL" id="LAZR01003840">
    <property type="protein sequence ID" value="KKN14221.1"/>
    <property type="molecule type" value="Genomic_DNA"/>
</dbReference>
<dbReference type="Gene3D" id="3.50.50.60">
    <property type="entry name" value="FAD/NAD(P)-binding domain"/>
    <property type="match status" value="1"/>
</dbReference>
<reference evidence="1" key="1">
    <citation type="journal article" date="2015" name="Nature">
        <title>Complex archaea that bridge the gap between prokaryotes and eukaryotes.</title>
        <authorList>
            <person name="Spang A."/>
            <person name="Saw J.H."/>
            <person name="Jorgensen S.L."/>
            <person name="Zaremba-Niedzwiedzka K."/>
            <person name="Martijn J."/>
            <person name="Lind A.E."/>
            <person name="van Eijk R."/>
            <person name="Schleper C."/>
            <person name="Guy L."/>
            <person name="Ettema T.J."/>
        </authorList>
    </citation>
    <scope>NUCLEOTIDE SEQUENCE</scope>
</reference>
<gene>
    <name evidence="1" type="ORF">LCGC14_0998240</name>
</gene>
<evidence type="ECO:0008006" key="2">
    <source>
        <dbReference type="Google" id="ProtNLM"/>
    </source>
</evidence>
<sequence length="381" mass="43254">EQVRAIGMEKWGAEFVSPWHNNQQVYEFAGALDKSMPMAYQVRRSEFDEILIRNASRKNARVVEGCQVQDVVFLDDNTGAEVTASHDDGHLETVRARFVLDASGRDTFLGNQFKAKKRNKKHNSAAIYGHFSEVERHEGKAAGHITLYWFDHGWFWLIPLADGTTSIGAVIWPYYLKTRKNKSLEQFLQETIELCAPLNVRLKNAQLTSAVEATGNFAYQCDRSHGSNYLLLGDAYSFIDPVFSSGVLLAMQSAFVGAETVDQCLRNPKQAKAALKKFDKAMKIGPKEFSWFIYRITNPALRDLFMGPKNVFRVKEAVLSVLAGDVFGRTDIRGPLRIFRGIYYVNSLLNMKRTFKAWKMRKSNIQVVAEAMNEKQEKKVS</sequence>
<dbReference type="GO" id="GO:0004497">
    <property type="term" value="F:monooxygenase activity"/>
    <property type="evidence" value="ECO:0007669"/>
    <property type="project" value="InterPro"/>
</dbReference>
<accession>A0A0F9QM86</accession>
<comment type="caution">
    <text evidence="1">The sequence shown here is derived from an EMBL/GenBank/DDBJ whole genome shotgun (WGS) entry which is preliminary data.</text>
</comment>
<dbReference type="InterPro" id="IPR006905">
    <property type="entry name" value="Flavin_halogenase"/>
</dbReference>
<organism evidence="1">
    <name type="scientific">marine sediment metagenome</name>
    <dbReference type="NCBI Taxonomy" id="412755"/>
    <lineage>
        <taxon>unclassified sequences</taxon>
        <taxon>metagenomes</taxon>
        <taxon>ecological metagenomes</taxon>
    </lineage>
</organism>
<dbReference type="InterPro" id="IPR050816">
    <property type="entry name" value="Flavin-dep_Halogenase_NPB"/>
</dbReference>
<dbReference type="Pfam" id="PF04820">
    <property type="entry name" value="Trp_halogenase"/>
    <property type="match status" value="1"/>
</dbReference>
<feature type="non-terminal residue" evidence="1">
    <location>
        <position position="1"/>
    </location>
</feature>
<dbReference type="SUPFAM" id="SSF51905">
    <property type="entry name" value="FAD/NAD(P)-binding domain"/>
    <property type="match status" value="1"/>
</dbReference>
<name>A0A0F9QM86_9ZZZZ</name>
<proteinExistence type="predicted"/>
<dbReference type="InterPro" id="IPR036188">
    <property type="entry name" value="FAD/NAD-bd_sf"/>
</dbReference>